<name>A0AAU7X9S5_9HYPH</name>
<dbReference type="RefSeq" id="WP_407049978.1">
    <property type="nucleotide sequence ID" value="NZ_CP158568.1"/>
</dbReference>
<dbReference type="InterPro" id="IPR019285">
    <property type="entry name" value="DUF2336"/>
</dbReference>
<dbReference type="KEGG" id="mflg:ABS361_00845"/>
<dbReference type="EMBL" id="CP158568">
    <property type="protein sequence ID" value="XBY44886.1"/>
    <property type="molecule type" value="Genomic_DNA"/>
</dbReference>
<gene>
    <name evidence="1" type="ORF">ABS361_00845</name>
</gene>
<dbReference type="AlphaFoldDB" id="A0AAU7X9S5"/>
<accession>A0AAU7X9S5</accession>
<organism evidence="1">
    <name type="scientific">Methyloraptor flagellatus</name>
    <dbReference type="NCBI Taxonomy" id="3162530"/>
    <lineage>
        <taxon>Bacteria</taxon>
        <taxon>Pseudomonadati</taxon>
        <taxon>Pseudomonadota</taxon>
        <taxon>Alphaproteobacteria</taxon>
        <taxon>Hyphomicrobiales</taxon>
        <taxon>Ancalomicrobiaceae</taxon>
        <taxon>Methyloraptor</taxon>
    </lineage>
</organism>
<protein>
    <submittedName>
        <fullName evidence="1">DUF2336 domain-containing protein</fullName>
    </submittedName>
</protein>
<dbReference type="Pfam" id="PF10098">
    <property type="entry name" value="DUF2336"/>
    <property type="match status" value="1"/>
</dbReference>
<reference evidence="1" key="1">
    <citation type="submission" date="2024-06" db="EMBL/GenBank/DDBJ databases">
        <title>Methylostella associata gen. nov., sp. nov., a novel Ancalomicrobiaceae-affiliated facultatively methylotrophic bacteria that feed on methanotrophs of the genus Methylococcus.</title>
        <authorList>
            <person name="Saltykova V."/>
            <person name="Danilova O.V."/>
            <person name="Oshkin I.Y."/>
            <person name="Belova S.E."/>
            <person name="Pimenov N.V."/>
            <person name="Dedysh S.N."/>
        </authorList>
    </citation>
    <scope>NUCLEOTIDE SEQUENCE</scope>
    <source>
        <strain evidence="1">S20</strain>
    </source>
</reference>
<proteinExistence type="predicted"/>
<evidence type="ECO:0000313" key="1">
    <source>
        <dbReference type="EMBL" id="XBY44886.1"/>
    </source>
</evidence>
<sequence length="345" mass="37707">MGADRSDALTRQLALLYGLAAQDCTDGDRKTFDIVFTRLVDEATTDARVFLADRLAEETKPLKLSTLKLARDTHIDVARPLLSKSTVLSDVDLVEIARQRGVEHMRAIAERPVLSVRVTDHLVLRGDDHVRRKVVENRGAQMSDKSFTRLSLQSREDPEVEALLTERPDLPALVAKFLVEYGSDEAKAKLLPRLEAEAARLGQPSPQSAQAASETWLKPYDFDAAAEAVPALMAATDDPEDLLDKLASADKFPEMVLAFSAVSGLPVDIVKFALVSLDTAWFATAARALSMKPKTVLKMLDAGPWRYRLDARARQATMRAFQAADPSEAAAVLGKQLDDAMAAVA</sequence>